<dbReference type="InterPro" id="IPR011079">
    <property type="entry name" value="Ala_racemase_C"/>
</dbReference>
<dbReference type="Gene3D" id="3.20.20.10">
    <property type="entry name" value="Alanine racemase"/>
    <property type="match status" value="1"/>
</dbReference>
<evidence type="ECO:0000259" key="7">
    <source>
        <dbReference type="SMART" id="SM01005"/>
    </source>
</evidence>
<reference evidence="8" key="1">
    <citation type="journal article" date="2020" name="mSystems">
        <title>Genome- and Community-Level Interaction Insights into Carbon Utilization and Element Cycling Functions of Hydrothermarchaeota in Hydrothermal Sediment.</title>
        <authorList>
            <person name="Zhou Z."/>
            <person name="Liu Y."/>
            <person name="Xu W."/>
            <person name="Pan J."/>
            <person name="Luo Z.H."/>
            <person name="Li M."/>
        </authorList>
    </citation>
    <scope>NUCLEOTIDE SEQUENCE [LARGE SCALE GENOMIC DNA]</scope>
    <source>
        <strain evidence="8">SpSt-780</strain>
    </source>
</reference>
<dbReference type="GO" id="GO:0008784">
    <property type="term" value="F:alanine racemase activity"/>
    <property type="evidence" value="ECO:0007669"/>
    <property type="project" value="UniProtKB-UniRule"/>
</dbReference>
<protein>
    <recommendedName>
        <fullName evidence="4">Alanine racemase</fullName>
        <ecNumber evidence="4">5.1.1.1</ecNumber>
    </recommendedName>
</protein>
<accession>A0A7C4U613</accession>
<feature type="modified residue" description="N6-(pyridoxal phosphate)lysine" evidence="4 5">
    <location>
        <position position="34"/>
    </location>
</feature>
<evidence type="ECO:0000313" key="8">
    <source>
        <dbReference type="EMBL" id="HGW90936.1"/>
    </source>
</evidence>
<dbReference type="PANTHER" id="PTHR30511">
    <property type="entry name" value="ALANINE RACEMASE"/>
    <property type="match status" value="1"/>
</dbReference>
<sequence length="362" mass="40699">MRPSRVEIDLSRFERNLKEVIKNSKEKLIMAVVKADAYGHGSIAISSKAQAIGIKWLGVGIVEEGIELRNAGITCNIQILSQELDDRVEEIIKYNLIPTVCSRSFLFALSREGKRLKKNVPIFVKVDTGMGRYGLLPEEFIYFLKTARSCDNIEILGAMSHLPSADSDEDFTMNQMKTFKELIDTAKSIGIDLKINQIENSAGFLYFNTPHFNMIRLGLIIYGIPVKKGERINYQPVMSVKSRISFIKTIPKGFSISYSRTFISKRPMKVAVVPIGYADGYDRHLSNKGYMFVKGKKCPIIGNVTMDGTMIDVTDVKDVSIGDEVEIIGENVSAWDLAEIIGTIPYEVVSRMGKRLPRIFKY</sequence>
<comment type="catalytic activity">
    <reaction evidence="4">
        <text>L-alanine = D-alanine</text>
        <dbReference type="Rhea" id="RHEA:20249"/>
        <dbReference type="ChEBI" id="CHEBI:57416"/>
        <dbReference type="ChEBI" id="CHEBI:57972"/>
        <dbReference type="EC" id="5.1.1.1"/>
    </reaction>
</comment>
<name>A0A7C4U613_UNCW3</name>
<dbReference type="FunFam" id="3.20.20.10:FF:000002">
    <property type="entry name" value="Alanine racemase"/>
    <property type="match status" value="1"/>
</dbReference>
<evidence type="ECO:0000256" key="2">
    <source>
        <dbReference type="ARBA" id="ARBA00022898"/>
    </source>
</evidence>
<dbReference type="PANTHER" id="PTHR30511:SF0">
    <property type="entry name" value="ALANINE RACEMASE, CATABOLIC-RELATED"/>
    <property type="match status" value="1"/>
</dbReference>
<keyword evidence="2 4" id="KW-0663">Pyridoxal phosphate</keyword>
<evidence type="ECO:0000256" key="6">
    <source>
        <dbReference type="PIRSR" id="PIRSR600821-52"/>
    </source>
</evidence>
<dbReference type="InterPro" id="IPR029066">
    <property type="entry name" value="PLP-binding_barrel"/>
</dbReference>
<evidence type="ECO:0000256" key="1">
    <source>
        <dbReference type="ARBA" id="ARBA00001933"/>
    </source>
</evidence>
<feature type="active site" description="Proton acceptor; specific for D-alanine" evidence="4">
    <location>
        <position position="34"/>
    </location>
</feature>
<dbReference type="InterPro" id="IPR000821">
    <property type="entry name" value="Ala_racemase"/>
</dbReference>
<dbReference type="EC" id="5.1.1.1" evidence="4"/>
<dbReference type="PRINTS" id="PR00992">
    <property type="entry name" value="ALARACEMASE"/>
</dbReference>
<dbReference type="SUPFAM" id="SSF50621">
    <property type="entry name" value="Alanine racemase C-terminal domain-like"/>
    <property type="match status" value="1"/>
</dbReference>
<dbReference type="SUPFAM" id="SSF51419">
    <property type="entry name" value="PLP-binding barrel"/>
    <property type="match status" value="1"/>
</dbReference>
<dbReference type="NCBIfam" id="TIGR00492">
    <property type="entry name" value="alr"/>
    <property type="match status" value="1"/>
</dbReference>
<dbReference type="UniPathway" id="UPA00042">
    <property type="reaction ID" value="UER00497"/>
</dbReference>
<dbReference type="GO" id="GO:0030170">
    <property type="term" value="F:pyridoxal phosphate binding"/>
    <property type="evidence" value="ECO:0007669"/>
    <property type="project" value="UniProtKB-UniRule"/>
</dbReference>
<dbReference type="PROSITE" id="PS00395">
    <property type="entry name" value="ALANINE_RACEMASE"/>
    <property type="match status" value="1"/>
</dbReference>
<comment type="caution">
    <text evidence="8">The sequence shown here is derived from an EMBL/GenBank/DDBJ whole genome shotgun (WGS) entry which is preliminary data.</text>
</comment>
<dbReference type="InterPro" id="IPR020622">
    <property type="entry name" value="Ala_racemase_pyridoxalP-BS"/>
</dbReference>
<feature type="binding site" evidence="4 6">
    <location>
        <position position="306"/>
    </location>
    <ligand>
        <name>substrate</name>
    </ligand>
</feature>
<proteinExistence type="inferred from homology"/>
<dbReference type="CDD" id="cd00430">
    <property type="entry name" value="PLPDE_III_AR"/>
    <property type="match status" value="1"/>
</dbReference>
<comment type="cofactor">
    <cofactor evidence="1 4 5">
        <name>pyridoxal 5'-phosphate</name>
        <dbReference type="ChEBI" id="CHEBI:597326"/>
    </cofactor>
</comment>
<evidence type="ECO:0000256" key="5">
    <source>
        <dbReference type="PIRSR" id="PIRSR600821-50"/>
    </source>
</evidence>
<comment type="pathway">
    <text evidence="4">Amino-acid biosynthesis; D-alanine biosynthesis; D-alanine from L-alanine: step 1/1.</text>
</comment>
<evidence type="ECO:0000256" key="3">
    <source>
        <dbReference type="ARBA" id="ARBA00023235"/>
    </source>
</evidence>
<comment type="similarity">
    <text evidence="4">Belongs to the alanine racemase family.</text>
</comment>
<dbReference type="GO" id="GO:0005829">
    <property type="term" value="C:cytosol"/>
    <property type="evidence" value="ECO:0007669"/>
    <property type="project" value="TreeGrafter"/>
</dbReference>
<keyword evidence="3 4" id="KW-0413">Isomerase</keyword>
<feature type="active site" description="Proton acceptor; specific for L-alanine" evidence="4">
    <location>
        <position position="258"/>
    </location>
</feature>
<comment type="function">
    <text evidence="4">Catalyzes the interconversion of L-alanine and D-alanine. May also act on other amino acids.</text>
</comment>
<dbReference type="GO" id="GO:0030632">
    <property type="term" value="P:D-alanine biosynthetic process"/>
    <property type="evidence" value="ECO:0007669"/>
    <property type="project" value="UniProtKB-UniRule"/>
</dbReference>
<dbReference type="SMART" id="SM01005">
    <property type="entry name" value="Ala_racemase_C"/>
    <property type="match status" value="1"/>
</dbReference>
<feature type="binding site" evidence="4 6">
    <location>
        <position position="132"/>
    </location>
    <ligand>
        <name>substrate</name>
    </ligand>
</feature>
<evidence type="ECO:0000256" key="4">
    <source>
        <dbReference type="HAMAP-Rule" id="MF_01201"/>
    </source>
</evidence>
<gene>
    <name evidence="8" type="primary">alr</name>
    <name evidence="8" type="ORF">ENV67_00130</name>
</gene>
<organism evidence="8">
    <name type="scientific">candidate division WOR-3 bacterium</name>
    <dbReference type="NCBI Taxonomy" id="2052148"/>
    <lineage>
        <taxon>Bacteria</taxon>
        <taxon>Bacteria division WOR-3</taxon>
    </lineage>
</organism>
<dbReference type="Pfam" id="PF00842">
    <property type="entry name" value="Ala_racemase_C"/>
    <property type="match status" value="1"/>
</dbReference>
<dbReference type="AlphaFoldDB" id="A0A7C4U613"/>
<feature type="domain" description="Alanine racemase C-terminal" evidence="7">
    <location>
        <begin position="237"/>
        <end position="361"/>
    </location>
</feature>
<dbReference type="HAMAP" id="MF_01201">
    <property type="entry name" value="Ala_racemase"/>
    <property type="match status" value="1"/>
</dbReference>
<dbReference type="Pfam" id="PF01168">
    <property type="entry name" value="Ala_racemase_N"/>
    <property type="match status" value="1"/>
</dbReference>
<dbReference type="EMBL" id="DTHG01000002">
    <property type="protein sequence ID" value="HGW90936.1"/>
    <property type="molecule type" value="Genomic_DNA"/>
</dbReference>
<dbReference type="Gene3D" id="2.40.37.10">
    <property type="entry name" value="Lyase, Ornithine Decarboxylase, Chain A, domain 1"/>
    <property type="match status" value="1"/>
</dbReference>
<dbReference type="InterPro" id="IPR009006">
    <property type="entry name" value="Ala_racemase/Decarboxylase_C"/>
</dbReference>
<dbReference type="InterPro" id="IPR001608">
    <property type="entry name" value="Ala_racemase_N"/>
</dbReference>